<dbReference type="InterPro" id="IPR000209">
    <property type="entry name" value="Peptidase_S8/S53_dom"/>
</dbReference>
<dbReference type="Pfam" id="PF05922">
    <property type="entry name" value="Inhibitor_I9"/>
    <property type="match status" value="1"/>
</dbReference>
<evidence type="ECO:0000256" key="6">
    <source>
        <dbReference type="PROSITE-ProRule" id="PRU01240"/>
    </source>
</evidence>
<dbReference type="AlphaFoldDB" id="A0A9P4IZE2"/>
<keyword evidence="3 7" id="KW-0732">Signal</keyword>
<dbReference type="Pfam" id="PF00082">
    <property type="entry name" value="Peptidase_S8"/>
    <property type="match status" value="1"/>
</dbReference>
<dbReference type="GO" id="GO:0006508">
    <property type="term" value="P:proteolysis"/>
    <property type="evidence" value="ECO:0007669"/>
    <property type="project" value="UniProtKB-KW"/>
</dbReference>
<protein>
    <submittedName>
        <fullName evidence="10">Subtilisin-like protein</fullName>
    </submittedName>
</protein>
<evidence type="ECO:0000256" key="5">
    <source>
        <dbReference type="ARBA" id="ARBA00022825"/>
    </source>
</evidence>
<dbReference type="EMBL" id="ML996088">
    <property type="protein sequence ID" value="KAF2151491.1"/>
    <property type="molecule type" value="Genomic_DNA"/>
</dbReference>
<feature type="signal peptide" evidence="7">
    <location>
        <begin position="1"/>
        <end position="20"/>
    </location>
</feature>
<dbReference type="SUPFAM" id="SSF52743">
    <property type="entry name" value="Subtilisin-like"/>
    <property type="match status" value="1"/>
</dbReference>
<comment type="similarity">
    <text evidence="1 6">Belongs to the peptidase S8 family.</text>
</comment>
<comment type="caution">
    <text evidence="10">The sequence shown here is derived from an EMBL/GenBank/DDBJ whole genome shotgun (WGS) entry which is preliminary data.</text>
</comment>
<gene>
    <name evidence="10" type="ORF">K461DRAFT_243956</name>
</gene>
<evidence type="ECO:0000256" key="1">
    <source>
        <dbReference type="ARBA" id="ARBA00011073"/>
    </source>
</evidence>
<evidence type="ECO:0000259" key="9">
    <source>
        <dbReference type="Pfam" id="PF05922"/>
    </source>
</evidence>
<feature type="domain" description="Peptidase S8/S53" evidence="8">
    <location>
        <begin position="155"/>
        <end position="368"/>
    </location>
</feature>
<sequence length="409" mass="43606">MRFAKDFVALVFALSTTTLAVDEHTDDLIAHDDSIDVSDRYIISLKPDVKLAEHLNFVNELRTESANTNPTSRPYAGVTHQYSIPNFLGYAAHLSPSTIAHLRAHTAISSIEPDTLWTTGEMTEQPNAGYALALISHRSIVMPNWDTYPHDTTAGEGTVAYVLDSGVHTGADDFSSRAKRGYNAVDPTKPDSGDDCGQGTHVAGLVAGERFGVAKKAELIAVKVVKFRNGPLATILAGYQWAVKNILDEEKTGKAVVLVSLYGEPSTAFNKAVDGAAGKGITTVVSAGNSGTDDPTSPGMAKGAITVSATDEARRRASWANHGREVDIYAPGVGILSTWIRGTNRVRKASGTAQAAAFVAGLVLYFKAIHELPDAKATKEFLLGEALKDVVPEPQLKKKKPFAYNGSGQ</sequence>
<dbReference type="PANTHER" id="PTHR43806:SF11">
    <property type="entry name" value="CEREVISIN-RELATED"/>
    <property type="match status" value="1"/>
</dbReference>
<dbReference type="PRINTS" id="PR00723">
    <property type="entry name" value="SUBTILISIN"/>
</dbReference>
<dbReference type="Proteomes" id="UP000799439">
    <property type="component" value="Unassembled WGS sequence"/>
</dbReference>
<dbReference type="CDD" id="cd04077">
    <property type="entry name" value="Peptidases_S8_PCSK9_ProteinaseK_like"/>
    <property type="match status" value="1"/>
</dbReference>
<feature type="domain" description="Inhibitor I9" evidence="9">
    <location>
        <begin position="40"/>
        <end position="118"/>
    </location>
</feature>
<dbReference type="InterPro" id="IPR034193">
    <property type="entry name" value="PCSK9_ProteinaseK-like"/>
</dbReference>
<dbReference type="PROSITE" id="PS51892">
    <property type="entry name" value="SUBTILASE"/>
    <property type="match status" value="1"/>
</dbReference>
<evidence type="ECO:0000256" key="2">
    <source>
        <dbReference type="ARBA" id="ARBA00022670"/>
    </source>
</evidence>
<dbReference type="Gene3D" id="3.40.50.200">
    <property type="entry name" value="Peptidase S8/S53 domain"/>
    <property type="match status" value="1"/>
</dbReference>
<dbReference type="PANTHER" id="PTHR43806">
    <property type="entry name" value="PEPTIDASE S8"/>
    <property type="match status" value="1"/>
</dbReference>
<keyword evidence="11" id="KW-1185">Reference proteome</keyword>
<dbReference type="InterPro" id="IPR036852">
    <property type="entry name" value="Peptidase_S8/S53_dom_sf"/>
</dbReference>
<keyword evidence="2" id="KW-0645">Protease</keyword>
<dbReference type="SUPFAM" id="SSF54897">
    <property type="entry name" value="Protease propeptides/inhibitors"/>
    <property type="match status" value="1"/>
</dbReference>
<organism evidence="10 11">
    <name type="scientific">Myriangium duriaei CBS 260.36</name>
    <dbReference type="NCBI Taxonomy" id="1168546"/>
    <lineage>
        <taxon>Eukaryota</taxon>
        <taxon>Fungi</taxon>
        <taxon>Dikarya</taxon>
        <taxon>Ascomycota</taxon>
        <taxon>Pezizomycotina</taxon>
        <taxon>Dothideomycetes</taxon>
        <taxon>Dothideomycetidae</taxon>
        <taxon>Myriangiales</taxon>
        <taxon>Myriangiaceae</taxon>
        <taxon>Myriangium</taxon>
    </lineage>
</organism>
<dbReference type="GO" id="GO:0004252">
    <property type="term" value="F:serine-type endopeptidase activity"/>
    <property type="evidence" value="ECO:0007669"/>
    <property type="project" value="InterPro"/>
</dbReference>
<dbReference type="InterPro" id="IPR010259">
    <property type="entry name" value="S8pro/Inhibitor_I9"/>
</dbReference>
<evidence type="ECO:0000259" key="8">
    <source>
        <dbReference type="Pfam" id="PF00082"/>
    </source>
</evidence>
<accession>A0A9P4IZE2</accession>
<feature type="chain" id="PRO_5040204042" evidence="7">
    <location>
        <begin position="21"/>
        <end position="409"/>
    </location>
</feature>
<evidence type="ECO:0000313" key="11">
    <source>
        <dbReference type="Proteomes" id="UP000799439"/>
    </source>
</evidence>
<comment type="caution">
    <text evidence="6">Lacks conserved residue(s) required for the propagation of feature annotation.</text>
</comment>
<dbReference type="InterPro" id="IPR037045">
    <property type="entry name" value="S8pro/Inhibitor_I9_sf"/>
</dbReference>
<proteinExistence type="inferred from homology"/>
<dbReference type="InterPro" id="IPR015500">
    <property type="entry name" value="Peptidase_S8_subtilisin-rel"/>
</dbReference>
<name>A0A9P4IZE2_9PEZI</name>
<evidence type="ECO:0000256" key="3">
    <source>
        <dbReference type="ARBA" id="ARBA00022729"/>
    </source>
</evidence>
<dbReference type="Gene3D" id="3.30.70.80">
    <property type="entry name" value="Peptidase S8 propeptide/proteinase inhibitor I9"/>
    <property type="match status" value="1"/>
</dbReference>
<dbReference type="OrthoDB" id="4227149at2759"/>
<evidence type="ECO:0000256" key="7">
    <source>
        <dbReference type="SAM" id="SignalP"/>
    </source>
</evidence>
<dbReference type="InterPro" id="IPR050131">
    <property type="entry name" value="Peptidase_S8_subtilisin-like"/>
</dbReference>
<evidence type="ECO:0000256" key="4">
    <source>
        <dbReference type="ARBA" id="ARBA00022801"/>
    </source>
</evidence>
<keyword evidence="4" id="KW-0378">Hydrolase</keyword>
<keyword evidence="5" id="KW-0720">Serine protease</keyword>
<reference evidence="10" key="1">
    <citation type="journal article" date="2020" name="Stud. Mycol.">
        <title>101 Dothideomycetes genomes: a test case for predicting lifestyles and emergence of pathogens.</title>
        <authorList>
            <person name="Haridas S."/>
            <person name="Albert R."/>
            <person name="Binder M."/>
            <person name="Bloem J."/>
            <person name="Labutti K."/>
            <person name="Salamov A."/>
            <person name="Andreopoulos B."/>
            <person name="Baker S."/>
            <person name="Barry K."/>
            <person name="Bills G."/>
            <person name="Bluhm B."/>
            <person name="Cannon C."/>
            <person name="Castanera R."/>
            <person name="Culley D."/>
            <person name="Daum C."/>
            <person name="Ezra D."/>
            <person name="Gonzalez J."/>
            <person name="Henrissat B."/>
            <person name="Kuo A."/>
            <person name="Liang C."/>
            <person name="Lipzen A."/>
            <person name="Lutzoni F."/>
            <person name="Magnuson J."/>
            <person name="Mondo S."/>
            <person name="Nolan M."/>
            <person name="Ohm R."/>
            <person name="Pangilinan J."/>
            <person name="Park H.-J."/>
            <person name="Ramirez L."/>
            <person name="Alfaro M."/>
            <person name="Sun H."/>
            <person name="Tritt A."/>
            <person name="Yoshinaga Y."/>
            <person name="Zwiers L.-H."/>
            <person name="Turgeon B."/>
            <person name="Goodwin S."/>
            <person name="Spatafora J."/>
            <person name="Crous P."/>
            <person name="Grigoriev I."/>
        </authorList>
    </citation>
    <scope>NUCLEOTIDE SEQUENCE</scope>
    <source>
        <strain evidence="10">CBS 260.36</strain>
    </source>
</reference>
<evidence type="ECO:0000313" key="10">
    <source>
        <dbReference type="EMBL" id="KAF2151491.1"/>
    </source>
</evidence>